<organism evidence="3 4">
    <name type="scientific">Magnaporthiopsis poae (strain ATCC 64411 / 73-15)</name>
    <name type="common">Kentucky bluegrass fungus</name>
    <name type="synonym">Magnaporthe poae</name>
    <dbReference type="NCBI Taxonomy" id="644358"/>
    <lineage>
        <taxon>Eukaryota</taxon>
        <taxon>Fungi</taxon>
        <taxon>Dikarya</taxon>
        <taxon>Ascomycota</taxon>
        <taxon>Pezizomycotina</taxon>
        <taxon>Sordariomycetes</taxon>
        <taxon>Sordariomycetidae</taxon>
        <taxon>Magnaporthales</taxon>
        <taxon>Magnaporthaceae</taxon>
        <taxon>Magnaporthiopsis</taxon>
    </lineage>
</organism>
<protein>
    <recommendedName>
        <fullName evidence="5">Mucin</fullName>
    </recommendedName>
</protein>
<feature type="region of interest" description="Disordered" evidence="1">
    <location>
        <begin position="84"/>
        <end position="130"/>
    </location>
</feature>
<feature type="compositionally biased region" description="Low complexity" evidence="1">
    <location>
        <begin position="481"/>
        <end position="490"/>
    </location>
</feature>
<proteinExistence type="predicted"/>
<dbReference type="VEuPathDB" id="FungiDB:MAPG_06665"/>
<sequence length="644" mass="72323">MPSFARASFDDSLSAAAVAMDDYPPQYTSHHLHLRGRSPKSSSSLFHKAHGRHAVKESWISQQQHQFQQFQQLQQLQHWQEPPEYLERKSTSSSLVSSISNGRASDAPPTTDTSKQRDQESGLPPPLTREEFEALPFAIQRKYFSTLERLRFAQSSSGVDGIFKHYCETSKRSSPRPDKRVVEPSTGRRRRLSLRTATNDTIDTDVFTLTDTLPGRRHQLTREEQVALARNLRASVLLDAADEAVGRVRRRASNTFTSDYGTSICSPERLSMESMRCELPDVAMHQSDARSTRPDSVCDSFRWLDDDEDLDLRLFLSDYHANLRDTLPQPTKDDHDHDHHHHRHHHRHPSFRRHMSISRIPFGRSSASSSRPGTKDASTPTSPLQGATSAPASTSQHARRRSRTLSLITKHAASESRETLPPIDPAAAHYQDPEARLKLRVYLASPQKFDEAIAFGFPSTDPRASPPAPVKDTAPPPISHSRQQSSRAAAPGKLETFLADFDEDDNESDDKLSYSDQVSAADPESPRTPDSTTDKSPIRPMRLPSVPSPDECGQAPGSSREMTLKMTLTRPDLRATEDQIYGWKQHGAYSVRKSPSAGGRDDIFPPTLPGEKDMMDRNPAGLDHWGPAQDHNVMKRIWNRVRRS</sequence>
<feature type="region of interest" description="Disordered" evidence="1">
    <location>
        <begin position="29"/>
        <end position="48"/>
    </location>
</feature>
<feature type="compositionally biased region" description="Basic and acidic residues" evidence="1">
    <location>
        <begin position="524"/>
        <end position="537"/>
    </location>
</feature>
<evidence type="ECO:0000256" key="1">
    <source>
        <dbReference type="SAM" id="MobiDB-lite"/>
    </source>
</evidence>
<dbReference type="OMA" id="RKKLRMY"/>
<reference evidence="3" key="4">
    <citation type="journal article" date="2015" name="G3 (Bethesda)">
        <title>Genome sequences of three phytopathogenic species of the Magnaporthaceae family of fungi.</title>
        <authorList>
            <person name="Okagaki L.H."/>
            <person name="Nunes C.C."/>
            <person name="Sailsbery J."/>
            <person name="Clay B."/>
            <person name="Brown D."/>
            <person name="John T."/>
            <person name="Oh Y."/>
            <person name="Young N."/>
            <person name="Fitzgerald M."/>
            <person name="Haas B.J."/>
            <person name="Zeng Q."/>
            <person name="Young S."/>
            <person name="Adiconis X."/>
            <person name="Fan L."/>
            <person name="Levin J.Z."/>
            <person name="Mitchell T.K."/>
            <person name="Okubara P.A."/>
            <person name="Farman M.L."/>
            <person name="Kohn L.M."/>
            <person name="Birren B."/>
            <person name="Ma L.-J."/>
            <person name="Dean R.A."/>
        </authorList>
    </citation>
    <scope>NUCLEOTIDE SEQUENCE</scope>
    <source>
        <strain evidence="3">ATCC 64411 / 73-15</strain>
    </source>
</reference>
<feature type="compositionally biased region" description="Pro residues" evidence="1">
    <location>
        <begin position="464"/>
        <end position="478"/>
    </location>
</feature>
<name>A0A0C4E2M5_MAGP6</name>
<dbReference type="Proteomes" id="UP000011715">
    <property type="component" value="Unassembled WGS sequence"/>
</dbReference>
<dbReference type="OrthoDB" id="5380370at2759"/>
<feature type="region of interest" description="Disordered" evidence="1">
    <location>
        <begin position="592"/>
        <end position="628"/>
    </location>
</feature>
<feature type="region of interest" description="Disordered" evidence="1">
    <location>
        <begin position="503"/>
        <end position="565"/>
    </location>
</feature>
<reference evidence="2" key="3">
    <citation type="submission" date="2011-03" db="EMBL/GenBank/DDBJ databases">
        <title>Annotation of Magnaporthe poae ATCC 64411.</title>
        <authorList>
            <person name="Ma L.-J."/>
            <person name="Dead R."/>
            <person name="Young S.K."/>
            <person name="Zeng Q."/>
            <person name="Gargeya S."/>
            <person name="Fitzgerald M."/>
            <person name="Haas B."/>
            <person name="Abouelleil A."/>
            <person name="Alvarado L."/>
            <person name="Arachchi H.M."/>
            <person name="Berlin A."/>
            <person name="Brown A."/>
            <person name="Chapman S.B."/>
            <person name="Chen Z."/>
            <person name="Dunbar C."/>
            <person name="Freedman E."/>
            <person name="Gearin G."/>
            <person name="Gellesch M."/>
            <person name="Goldberg J."/>
            <person name="Griggs A."/>
            <person name="Gujja S."/>
            <person name="Heiman D."/>
            <person name="Howarth C."/>
            <person name="Larson L."/>
            <person name="Lui A."/>
            <person name="MacDonald P.J.P."/>
            <person name="Mehta T."/>
            <person name="Montmayeur A."/>
            <person name="Murphy C."/>
            <person name="Neiman D."/>
            <person name="Pearson M."/>
            <person name="Priest M."/>
            <person name="Roberts A."/>
            <person name="Saif S."/>
            <person name="Shea T."/>
            <person name="Shenoy N."/>
            <person name="Sisk P."/>
            <person name="Stolte C."/>
            <person name="Sykes S."/>
            <person name="Yandava C."/>
            <person name="Wortman J."/>
            <person name="Nusbaum C."/>
            <person name="Birren B."/>
        </authorList>
    </citation>
    <scope>NUCLEOTIDE SEQUENCE</scope>
    <source>
        <strain evidence="2">ATCC 64411</strain>
    </source>
</reference>
<dbReference type="eggNOG" id="ENOG502SPPE">
    <property type="taxonomic scope" value="Eukaryota"/>
</dbReference>
<evidence type="ECO:0000313" key="3">
    <source>
        <dbReference type="EnsemblFungi" id="MAPG_06665T0"/>
    </source>
</evidence>
<feature type="region of interest" description="Disordered" evidence="1">
    <location>
        <begin position="326"/>
        <end position="404"/>
    </location>
</feature>
<dbReference type="EMBL" id="GL876970">
    <property type="protein sequence ID" value="KLU87671.1"/>
    <property type="molecule type" value="Genomic_DNA"/>
</dbReference>
<feature type="compositionally biased region" description="Basic and acidic residues" evidence="1">
    <location>
        <begin position="169"/>
        <end position="182"/>
    </location>
</feature>
<feature type="compositionally biased region" description="Polar residues" evidence="1">
    <location>
        <begin position="365"/>
        <end position="396"/>
    </location>
</feature>
<reference evidence="4" key="2">
    <citation type="submission" date="2010-05" db="EMBL/GenBank/DDBJ databases">
        <title>The genome sequence of Magnaporthe poae strain ATCC 64411.</title>
        <authorList>
            <person name="Ma L.-J."/>
            <person name="Dead R."/>
            <person name="Young S."/>
            <person name="Zeng Q."/>
            <person name="Koehrsen M."/>
            <person name="Alvarado L."/>
            <person name="Berlin A."/>
            <person name="Chapman S.B."/>
            <person name="Chen Z."/>
            <person name="Freedman E."/>
            <person name="Gellesch M."/>
            <person name="Goldberg J."/>
            <person name="Griggs A."/>
            <person name="Gujja S."/>
            <person name="Heilman E.R."/>
            <person name="Heiman D."/>
            <person name="Hepburn T."/>
            <person name="Howarth C."/>
            <person name="Jen D."/>
            <person name="Larson L."/>
            <person name="Mehta T."/>
            <person name="Neiman D."/>
            <person name="Pearson M."/>
            <person name="Roberts A."/>
            <person name="Saif S."/>
            <person name="Shea T."/>
            <person name="Shenoy N."/>
            <person name="Sisk P."/>
            <person name="Stolte C."/>
            <person name="Sykes S."/>
            <person name="Walk T."/>
            <person name="White J."/>
            <person name="Yandava C."/>
            <person name="Haas B."/>
            <person name="Nusbaum C."/>
            <person name="Birren B."/>
        </authorList>
    </citation>
    <scope>NUCLEOTIDE SEQUENCE [LARGE SCALE GENOMIC DNA]</scope>
    <source>
        <strain evidence="4">ATCC 64411 / 73-15</strain>
    </source>
</reference>
<gene>
    <name evidence="2" type="ORF">MAPG_06665</name>
</gene>
<reference evidence="3" key="5">
    <citation type="submission" date="2015-06" db="UniProtKB">
        <authorList>
            <consortium name="EnsemblFungi"/>
        </authorList>
    </citation>
    <scope>IDENTIFICATION</scope>
    <source>
        <strain evidence="3">ATCC 64411</strain>
    </source>
</reference>
<evidence type="ECO:0008006" key="5">
    <source>
        <dbReference type="Google" id="ProtNLM"/>
    </source>
</evidence>
<reference evidence="2" key="1">
    <citation type="submission" date="2010-05" db="EMBL/GenBank/DDBJ databases">
        <title>The Genome Sequence of Magnaporthe poae strain ATCC 64411.</title>
        <authorList>
            <consortium name="The Broad Institute Genome Sequencing Platform"/>
            <consortium name="Broad Institute Genome Sequencing Center for Infectious Disease"/>
            <person name="Ma L.-J."/>
            <person name="Dead R."/>
            <person name="Young S."/>
            <person name="Zeng Q."/>
            <person name="Koehrsen M."/>
            <person name="Alvarado L."/>
            <person name="Berlin A."/>
            <person name="Chapman S.B."/>
            <person name="Chen Z."/>
            <person name="Freedman E."/>
            <person name="Gellesch M."/>
            <person name="Goldberg J."/>
            <person name="Griggs A."/>
            <person name="Gujja S."/>
            <person name="Heilman E.R."/>
            <person name="Heiman D."/>
            <person name="Hepburn T."/>
            <person name="Howarth C."/>
            <person name="Jen D."/>
            <person name="Larson L."/>
            <person name="Mehta T."/>
            <person name="Neiman D."/>
            <person name="Pearson M."/>
            <person name="Roberts A."/>
            <person name="Saif S."/>
            <person name="Shea T."/>
            <person name="Shenoy N."/>
            <person name="Sisk P."/>
            <person name="Stolte C."/>
            <person name="Sykes S."/>
            <person name="Walk T."/>
            <person name="White J."/>
            <person name="Yandava C."/>
            <person name="Haas B."/>
            <person name="Nusbaum C."/>
            <person name="Birren B."/>
        </authorList>
    </citation>
    <scope>NUCLEOTIDE SEQUENCE</scope>
    <source>
        <strain evidence="2">ATCC 64411</strain>
    </source>
</reference>
<feature type="compositionally biased region" description="Basic residues" evidence="1">
    <location>
        <begin position="338"/>
        <end position="356"/>
    </location>
</feature>
<feature type="compositionally biased region" description="Low complexity" evidence="1">
    <location>
        <begin position="91"/>
        <end position="100"/>
    </location>
</feature>
<accession>A0A0C4E2M5</accession>
<dbReference type="EnsemblFungi" id="MAPG_06665T0">
    <property type="protein sequence ID" value="MAPG_06665T0"/>
    <property type="gene ID" value="MAPG_06665"/>
</dbReference>
<keyword evidence="4" id="KW-1185">Reference proteome</keyword>
<feature type="region of interest" description="Disordered" evidence="1">
    <location>
        <begin position="169"/>
        <end position="188"/>
    </location>
</feature>
<evidence type="ECO:0000313" key="4">
    <source>
        <dbReference type="Proteomes" id="UP000011715"/>
    </source>
</evidence>
<dbReference type="EMBL" id="ADBL01001611">
    <property type="status" value="NOT_ANNOTATED_CDS"/>
    <property type="molecule type" value="Genomic_DNA"/>
</dbReference>
<evidence type="ECO:0000313" key="2">
    <source>
        <dbReference type="EMBL" id="KLU87671.1"/>
    </source>
</evidence>
<dbReference type="AlphaFoldDB" id="A0A0C4E2M5"/>
<feature type="region of interest" description="Disordered" evidence="1">
    <location>
        <begin position="456"/>
        <end position="491"/>
    </location>
</feature>